<dbReference type="Proteomes" id="UP000660380">
    <property type="component" value="Unassembled WGS sequence"/>
</dbReference>
<proteinExistence type="predicted"/>
<protein>
    <submittedName>
        <fullName evidence="1">Uncharacterized protein</fullName>
    </submittedName>
</protein>
<keyword evidence="2" id="KW-1185">Reference proteome</keyword>
<name>A0ABR8GS81_9CYAN</name>
<dbReference type="RefSeq" id="WP_029635850.1">
    <property type="nucleotide sequence ID" value="NZ_JACJTA010000030.1"/>
</dbReference>
<sequence>MSNIKIAGFQSNLFEELNDADLVAVTGGGLLGGLLGTVTDFNNTVGNGGRPTTGTVGVVTTTLGATTTDLNNINGGLEGGFQVLNAGVTGLGNDLG</sequence>
<gene>
    <name evidence="1" type="ORF">H6G81_15575</name>
</gene>
<organism evidence="1 2">
    <name type="scientific">Scytonema hofmannii FACHB-248</name>
    <dbReference type="NCBI Taxonomy" id="1842502"/>
    <lineage>
        <taxon>Bacteria</taxon>
        <taxon>Bacillati</taxon>
        <taxon>Cyanobacteriota</taxon>
        <taxon>Cyanophyceae</taxon>
        <taxon>Nostocales</taxon>
        <taxon>Scytonemataceae</taxon>
        <taxon>Scytonema</taxon>
    </lineage>
</organism>
<dbReference type="EMBL" id="JACJTA010000030">
    <property type="protein sequence ID" value="MBD2605900.1"/>
    <property type="molecule type" value="Genomic_DNA"/>
</dbReference>
<comment type="caution">
    <text evidence="1">The sequence shown here is derived from an EMBL/GenBank/DDBJ whole genome shotgun (WGS) entry which is preliminary data.</text>
</comment>
<reference evidence="1 2" key="1">
    <citation type="journal article" date="2020" name="ISME J.">
        <title>Comparative genomics reveals insights into cyanobacterial evolution and habitat adaptation.</title>
        <authorList>
            <person name="Chen M.Y."/>
            <person name="Teng W.K."/>
            <person name="Zhao L."/>
            <person name="Hu C.X."/>
            <person name="Zhou Y.K."/>
            <person name="Han B.P."/>
            <person name="Song L.R."/>
            <person name="Shu W.S."/>
        </authorList>
    </citation>
    <scope>NUCLEOTIDE SEQUENCE [LARGE SCALE GENOMIC DNA]</scope>
    <source>
        <strain evidence="1 2">FACHB-248</strain>
    </source>
</reference>
<accession>A0ABR8GS81</accession>
<evidence type="ECO:0000313" key="2">
    <source>
        <dbReference type="Proteomes" id="UP000660380"/>
    </source>
</evidence>
<evidence type="ECO:0000313" key="1">
    <source>
        <dbReference type="EMBL" id="MBD2605900.1"/>
    </source>
</evidence>